<gene>
    <name evidence="1" type="ORF">FHS03_004299</name>
</gene>
<name>A0A7W5FWF6_9BURK</name>
<dbReference type="RefSeq" id="WP_183442947.1">
    <property type="nucleotide sequence ID" value="NZ_JACHXD010000014.1"/>
</dbReference>
<proteinExistence type="predicted"/>
<organism evidence="1 2">
    <name type="scientific">Pseudoduganella violacea</name>
    <dbReference type="NCBI Taxonomy" id="1715466"/>
    <lineage>
        <taxon>Bacteria</taxon>
        <taxon>Pseudomonadati</taxon>
        <taxon>Pseudomonadota</taxon>
        <taxon>Betaproteobacteria</taxon>
        <taxon>Burkholderiales</taxon>
        <taxon>Oxalobacteraceae</taxon>
        <taxon>Telluria group</taxon>
        <taxon>Pseudoduganella</taxon>
    </lineage>
</organism>
<comment type="caution">
    <text evidence="1">The sequence shown here is derived from an EMBL/GenBank/DDBJ whole genome shotgun (WGS) entry which is preliminary data.</text>
</comment>
<dbReference type="Proteomes" id="UP000541535">
    <property type="component" value="Unassembled WGS sequence"/>
</dbReference>
<protein>
    <submittedName>
        <fullName evidence="1">Type II secretory pathway pseudopilin PulG</fullName>
    </submittedName>
</protein>
<dbReference type="AlphaFoldDB" id="A0A7W5FWF6"/>
<evidence type="ECO:0000313" key="1">
    <source>
        <dbReference type="EMBL" id="MBB3121223.1"/>
    </source>
</evidence>
<accession>A0A7W5FWF6</accession>
<evidence type="ECO:0000313" key="2">
    <source>
        <dbReference type="Proteomes" id="UP000541535"/>
    </source>
</evidence>
<keyword evidence="2" id="KW-1185">Reference proteome</keyword>
<dbReference type="EMBL" id="JACHXD010000014">
    <property type="protein sequence ID" value="MBB3121223.1"/>
    <property type="molecule type" value="Genomic_DNA"/>
</dbReference>
<reference evidence="1 2" key="1">
    <citation type="submission" date="2020-08" db="EMBL/GenBank/DDBJ databases">
        <title>Genomic Encyclopedia of Type Strains, Phase III (KMG-III): the genomes of soil and plant-associated and newly described type strains.</title>
        <authorList>
            <person name="Whitman W."/>
        </authorList>
    </citation>
    <scope>NUCLEOTIDE SEQUENCE [LARGE SCALE GENOMIC DNA]</scope>
    <source>
        <strain evidence="1 2">CECT 8897</strain>
    </source>
</reference>
<sequence length="243" mass="25384">MAACTKRAAKRQGGAALLLLLAVAGLGAATLLISVFGKQNLEALRERRTQARLAQASDALIGFAAQHGRLPRPAVSATDGRESAEPCDSEAACSGFLPWVALAVEGADSWGKVLRYSVTPEYTRAPLLRISAVATKRVQTRDGQGNLLYAVGQEVCLLYAQCAPAVVFSQGRNNLGTSVAGVAQANGAQNNVDEQGNDGAVLSFMQRAASDNPAIPGGVFDDLLLPLPLPTLYERMAAARALP</sequence>